<evidence type="ECO:0000313" key="10">
    <source>
        <dbReference type="Proteomes" id="UP000292345"/>
    </source>
</evidence>
<accession>A0A4V2E251</accession>
<evidence type="ECO:0000256" key="8">
    <source>
        <dbReference type="SAM" id="SignalP"/>
    </source>
</evidence>
<reference evidence="9 10" key="1">
    <citation type="submission" date="2018-01" db="EMBL/GenBank/DDBJ databases">
        <title>Co-occurrence of chitin degradation, pigmentation and bioactivity in marine Pseudoalteromonas.</title>
        <authorList>
            <person name="Paulsen S."/>
            <person name="Gram L."/>
            <person name="Machado H."/>
        </authorList>
    </citation>
    <scope>NUCLEOTIDE SEQUENCE [LARGE SCALE GENOMIC DNA]</scope>
    <source>
        <strain evidence="9 10">S1946</strain>
    </source>
</reference>
<feature type="signal peptide" evidence="8">
    <location>
        <begin position="1"/>
        <end position="19"/>
    </location>
</feature>
<dbReference type="Proteomes" id="UP000292345">
    <property type="component" value="Unassembled WGS sequence"/>
</dbReference>
<evidence type="ECO:0000256" key="1">
    <source>
        <dbReference type="ARBA" id="ARBA00022475"/>
    </source>
</evidence>
<comment type="similarity">
    <text evidence="7">Belongs to the transglycosylase MltG family.</text>
</comment>
<keyword evidence="7" id="KW-0997">Cell inner membrane</keyword>
<keyword evidence="3 7" id="KW-1133">Transmembrane helix</keyword>
<dbReference type="Gene3D" id="3.30.160.60">
    <property type="entry name" value="Classic Zinc Finger"/>
    <property type="match status" value="1"/>
</dbReference>
<dbReference type="PANTHER" id="PTHR30518">
    <property type="entry name" value="ENDOLYTIC MUREIN TRANSGLYCOSYLASE"/>
    <property type="match status" value="1"/>
</dbReference>
<protein>
    <recommendedName>
        <fullName evidence="7">Endolytic murein transglycosylase</fullName>
        <ecNumber evidence="7">4.2.2.29</ecNumber>
    </recommendedName>
    <alternativeName>
        <fullName evidence="7">Peptidoglycan lytic transglycosylase</fullName>
    </alternativeName>
    <alternativeName>
        <fullName evidence="7">Peptidoglycan polymerization terminase</fullName>
    </alternativeName>
</protein>
<evidence type="ECO:0000313" key="9">
    <source>
        <dbReference type="EMBL" id="RZM77032.1"/>
    </source>
</evidence>
<sequence>MIKKLILLLLSGLVIVVLAATHTISEFKDAPLRSDTRYFEVKRGDSFVAICQRWQGLGWVESCLPYQVYGKVFPERVKVKAGVYELQGLSVLDALSKLSAGAQADFMFTIIEGQTFKQVLTNLKDAPFIHFDLNEADMAKHMRLDTAGLSGDRAFHPEGWLFPETYHYHAHSKASALIKRASERMHQQLASAWQQRAADLPISSAYEALILASIIEKETGKAQERPVIASVFVNRLNRKMRLQTDPTVIYGLGERFDGDIKRRDLREHTPYNTYRINGLPPTPIAMPSFAAIKAATQPAQTDYLYFVSKGDGSHYFSKSLREHNQAVQRYILNKQNG</sequence>
<proteinExistence type="inferred from homology"/>
<evidence type="ECO:0000256" key="4">
    <source>
        <dbReference type="ARBA" id="ARBA00023136"/>
    </source>
</evidence>
<dbReference type="NCBIfam" id="TIGR00247">
    <property type="entry name" value="endolytic transglycosylase MltG"/>
    <property type="match status" value="1"/>
</dbReference>
<feature type="chain" id="PRO_5020292098" description="Endolytic murein transglycosylase" evidence="8">
    <location>
        <begin position="20"/>
        <end position="337"/>
    </location>
</feature>
<evidence type="ECO:0000256" key="7">
    <source>
        <dbReference type="HAMAP-Rule" id="MF_02065"/>
    </source>
</evidence>
<comment type="function">
    <text evidence="7">Functions as a peptidoglycan terminase that cleaves nascent peptidoglycan strands endolytically to terminate their elongation.</text>
</comment>
<dbReference type="GO" id="GO:0005886">
    <property type="term" value="C:plasma membrane"/>
    <property type="evidence" value="ECO:0007669"/>
    <property type="project" value="UniProtKB-UniRule"/>
</dbReference>
<dbReference type="AlphaFoldDB" id="A0A4V2E251"/>
<keyword evidence="5 7" id="KW-0456">Lyase</keyword>
<dbReference type="InterPro" id="IPR003770">
    <property type="entry name" value="MLTG-like"/>
</dbReference>
<evidence type="ECO:0000256" key="5">
    <source>
        <dbReference type="ARBA" id="ARBA00023239"/>
    </source>
</evidence>
<feature type="site" description="Important for catalytic activity" evidence="7">
    <location>
        <position position="218"/>
    </location>
</feature>
<dbReference type="HAMAP" id="MF_02065">
    <property type="entry name" value="MltG"/>
    <property type="match status" value="1"/>
</dbReference>
<dbReference type="RefSeq" id="WP_130245794.1">
    <property type="nucleotide sequence ID" value="NZ_PPUZ01000046.1"/>
</dbReference>
<keyword evidence="6 7" id="KW-0961">Cell wall biogenesis/degradation</keyword>
<evidence type="ECO:0000256" key="6">
    <source>
        <dbReference type="ARBA" id="ARBA00023316"/>
    </source>
</evidence>
<dbReference type="GO" id="GO:0071555">
    <property type="term" value="P:cell wall organization"/>
    <property type="evidence" value="ECO:0007669"/>
    <property type="project" value="UniProtKB-KW"/>
</dbReference>
<keyword evidence="4 7" id="KW-0472">Membrane</keyword>
<comment type="catalytic activity">
    <reaction evidence="7">
        <text>a peptidoglycan chain = a peptidoglycan chain with N-acetyl-1,6-anhydromuramyl-[peptide] at the reducing end + a peptidoglycan chain with N-acetylglucosamine at the non-reducing end.</text>
        <dbReference type="EC" id="4.2.2.29"/>
    </reaction>
</comment>
<evidence type="ECO:0000256" key="3">
    <source>
        <dbReference type="ARBA" id="ARBA00022989"/>
    </source>
</evidence>
<dbReference type="EC" id="4.2.2.29" evidence="7"/>
<keyword evidence="8" id="KW-0732">Signal</keyword>
<dbReference type="GO" id="GO:0009252">
    <property type="term" value="P:peptidoglycan biosynthetic process"/>
    <property type="evidence" value="ECO:0007669"/>
    <property type="project" value="UniProtKB-UniRule"/>
</dbReference>
<comment type="caution">
    <text evidence="9">The sequence shown here is derived from an EMBL/GenBank/DDBJ whole genome shotgun (WGS) entry which is preliminary data.</text>
</comment>
<keyword evidence="2 7" id="KW-0812">Transmembrane</keyword>
<dbReference type="PANTHER" id="PTHR30518:SF2">
    <property type="entry name" value="ENDOLYTIC MUREIN TRANSGLYCOSYLASE"/>
    <property type="match status" value="1"/>
</dbReference>
<evidence type="ECO:0000256" key="2">
    <source>
        <dbReference type="ARBA" id="ARBA00022692"/>
    </source>
</evidence>
<dbReference type="Pfam" id="PF02618">
    <property type="entry name" value="YceG"/>
    <property type="match status" value="1"/>
</dbReference>
<keyword evidence="1 7" id="KW-1003">Cell membrane</keyword>
<dbReference type="FunFam" id="3.30.160.60:FF:000242">
    <property type="entry name" value="Endolytic murein transglycosylase"/>
    <property type="match status" value="1"/>
</dbReference>
<gene>
    <name evidence="7" type="primary">mltG</name>
    <name evidence="9" type="ORF">C3B51_16745</name>
</gene>
<organism evidence="9 10">
    <name type="scientific">Pseudoalteromonas rubra</name>
    <dbReference type="NCBI Taxonomy" id="43658"/>
    <lineage>
        <taxon>Bacteria</taxon>
        <taxon>Pseudomonadati</taxon>
        <taxon>Pseudomonadota</taxon>
        <taxon>Gammaproteobacteria</taxon>
        <taxon>Alteromonadales</taxon>
        <taxon>Pseudoalteromonadaceae</taxon>
        <taxon>Pseudoalteromonas</taxon>
    </lineage>
</organism>
<dbReference type="EMBL" id="PPUZ01000046">
    <property type="protein sequence ID" value="RZM77032.1"/>
    <property type="molecule type" value="Genomic_DNA"/>
</dbReference>
<dbReference type="GO" id="GO:0008932">
    <property type="term" value="F:lytic endotransglycosylase activity"/>
    <property type="evidence" value="ECO:0007669"/>
    <property type="project" value="UniProtKB-UniRule"/>
</dbReference>
<name>A0A4V2E251_9GAMM</name>
<dbReference type="CDD" id="cd08010">
    <property type="entry name" value="MltG_like"/>
    <property type="match status" value="1"/>
</dbReference>